<gene>
    <name evidence="1" type="ORF">GCM10011511_14870</name>
</gene>
<dbReference type="AlphaFoldDB" id="A0A8J2UBG5"/>
<evidence type="ECO:0000313" key="2">
    <source>
        <dbReference type="Proteomes" id="UP000607559"/>
    </source>
</evidence>
<name>A0A8J2UBG5_9BACT</name>
<protein>
    <submittedName>
        <fullName evidence="1">Uncharacterized protein</fullName>
    </submittedName>
</protein>
<comment type="caution">
    <text evidence="1">The sequence shown here is derived from an EMBL/GenBank/DDBJ whole genome shotgun (WGS) entry which is preliminary data.</text>
</comment>
<sequence>MIVIGAFIWGGQLGDVVHLLEGGLTLQPVYHDGDNGFPGRAYSYYDHAGGIYQLMMAFNT</sequence>
<accession>A0A8J2UBG5</accession>
<dbReference type="Proteomes" id="UP000607559">
    <property type="component" value="Unassembled WGS sequence"/>
</dbReference>
<dbReference type="EMBL" id="BMJC01000001">
    <property type="protein sequence ID" value="GGA92524.1"/>
    <property type="molecule type" value="Genomic_DNA"/>
</dbReference>
<proteinExistence type="predicted"/>
<reference evidence="1" key="2">
    <citation type="submission" date="2020-09" db="EMBL/GenBank/DDBJ databases">
        <authorList>
            <person name="Sun Q."/>
            <person name="Zhou Y."/>
        </authorList>
    </citation>
    <scope>NUCLEOTIDE SEQUENCE</scope>
    <source>
        <strain evidence="1">CGMCC 1.15448</strain>
    </source>
</reference>
<reference evidence="1" key="1">
    <citation type="journal article" date="2014" name="Int. J. Syst. Evol. Microbiol.">
        <title>Complete genome sequence of Corynebacterium casei LMG S-19264T (=DSM 44701T), isolated from a smear-ripened cheese.</title>
        <authorList>
            <consortium name="US DOE Joint Genome Institute (JGI-PGF)"/>
            <person name="Walter F."/>
            <person name="Albersmeier A."/>
            <person name="Kalinowski J."/>
            <person name="Ruckert C."/>
        </authorList>
    </citation>
    <scope>NUCLEOTIDE SEQUENCE</scope>
    <source>
        <strain evidence="1">CGMCC 1.15448</strain>
    </source>
</reference>
<evidence type="ECO:0000313" key="1">
    <source>
        <dbReference type="EMBL" id="GGA92524.1"/>
    </source>
</evidence>
<keyword evidence="2" id="KW-1185">Reference proteome</keyword>
<organism evidence="1 2">
    <name type="scientific">Puia dinghuensis</name>
    <dbReference type="NCBI Taxonomy" id="1792502"/>
    <lineage>
        <taxon>Bacteria</taxon>
        <taxon>Pseudomonadati</taxon>
        <taxon>Bacteroidota</taxon>
        <taxon>Chitinophagia</taxon>
        <taxon>Chitinophagales</taxon>
        <taxon>Chitinophagaceae</taxon>
        <taxon>Puia</taxon>
    </lineage>
</organism>